<evidence type="ECO:0000256" key="1">
    <source>
        <dbReference type="ARBA" id="ARBA00022737"/>
    </source>
</evidence>
<dbReference type="SMART" id="SM00248">
    <property type="entry name" value="ANK"/>
    <property type="match status" value="1"/>
</dbReference>
<dbReference type="PANTHER" id="PTHR24193:SF121">
    <property type="entry name" value="ADA2A-CONTAINING COMPLEX COMPONENT 3, ISOFORM D"/>
    <property type="match status" value="1"/>
</dbReference>
<feature type="repeat" description="ANK" evidence="3">
    <location>
        <begin position="175"/>
        <end position="207"/>
    </location>
</feature>
<evidence type="ECO:0000256" key="2">
    <source>
        <dbReference type="ARBA" id="ARBA00023043"/>
    </source>
</evidence>
<dbReference type="Gene3D" id="1.25.40.20">
    <property type="entry name" value="Ankyrin repeat-containing domain"/>
    <property type="match status" value="1"/>
</dbReference>
<keyword evidence="5" id="KW-1185">Reference proteome</keyword>
<dbReference type="EMBL" id="HG793133">
    <property type="protein sequence ID" value="CDK30419.1"/>
    <property type="molecule type" value="Genomic_DNA"/>
</dbReference>
<proteinExistence type="predicted"/>
<dbReference type="InterPro" id="IPR002110">
    <property type="entry name" value="Ankyrin_rpt"/>
</dbReference>
<dbReference type="PROSITE" id="PS50088">
    <property type="entry name" value="ANK_REPEAT"/>
    <property type="match status" value="1"/>
</dbReference>
<dbReference type="InterPro" id="IPR036770">
    <property type="entry name" value="Ankyrin_rpt-contain_sf"/>
</dbReference>
<dbReference type="RefSeq" id="WP_023791514.1">
    <property type="nucleotide sequence ID" value="NC_023003.1"/>
</dbReference>
<dbReference type="PROSITE" id="PS50297">
    <property type="entry name" value="ANK_REP_REGION"/>
    <property type="match status" value="1"/>
</dbReference>
<dbReference type="Pfam" id="PF12796">
    <property type="entry name" value="Ank_2"/>
    <property type="match status" value="1"/>
</dbReference>
<dbReference type="Proteomes" id="UP000018769">
    <property type="component" value="Chromosome I"/>
</dbReference>
<name>V6DFV1_9BACT</name>
<reference evidence="4 5" key="1">
    <citation type="journal article" date="2015" name="Biol. Direct">
        <title>Babela massiliensis, a representative of a widespread bacterial phylum with unusual adaptations to parasitism in amoebae.</title>
        <authorList>
            <person name="Pagnier I."/>
            <person name="Yutin N."/>
            <person name="Croce O."/>
            <person name="Makarova K.S."/>
            <person name="Wolf Y.I."/>
            <person name="Benamar S."/>
            <person name="Raoult D."/>
            <person name="Koonin E.V."/>
            <person name="La Scola B."/>
        </authorList>
    </citation>
    <scope>NUCLEOTIDE SEQUENCE [LARGE SCALE GENOMIC DNA]</scope>
    <source>
        <strain evidence="5">BABL1</strain>
    </source>
</reference>
<dbReference type="HOGENOM" id="CLU_1212978_0_0_7"/>
<evidence type="ECO:0000313" key="4">
    <source>
        <dbReference type="EMBL" id="CDK30419.1"/>
    </source>
</evidence>
<dbReference type="AlphaFoldDB" id="V6DFV1"/>
<accession>V6DFV1</accession>
<gene>
    <name evidence="4" type="ORF">BABL1_gene_598</name>
</gene>
<sequence>MNRIKYLYIILSIVFWFNNITPMEQINCIESGYSQEGSLFLNLPIEAIMHIISQAIIQQVKEDLSKWNTIFEKPKINLESFKGFYATSQKSHNVFNDALSSTALNNHIEELKKEKFKELLISLEDIAKEEYKGLTIDELNRTLSNILKKYDLSKIDYEKICKLVLLGADINISANCMTPLICSLRQGDRDMVELLIKLGADVDATNEYGETALMLASKDGSNVNRSRS</sequence>
<evidence type="ECO:0000256" key="3">
    <source>
        <dbReference type="PROSITE-ProRule" id="PRU00023"/>
    </source>
</evidence>
<keyword evidence="2 3" id="KW-0040">ANK repeat</keyword>
<keyword evidence="1" id="KW-0677">Repeat</keyword>
<evidence type="ECO:0000313" key="5">
    <source>
        <dbReference type="Proteomes" id="UP000018769"/>
    </source>
</evidence>
<dbReference type="GO" id="GO:0045944">
    <property type="term" value="P:positive regulation of transcription by RNA polymerase II"/>
    <property type="evidence" value="ECO:0007669"/>
    <property type="project" value="TreeGrafter"/>
</dbReference>
<dbReference type="KEGG" id="dpb:BABL1_gene_598"/>
<dbReference type="InterPro" id="IPR050663">
    <property type="entry name" value="Ankyrin-SOCS_Box"/>
</dbReference>
<protein>
    <submittedName>
        <fullName evidence="4">Ankyrin repeats containing protein</fullName>
    </submittedName>
</protein>
<dbReference type="PANTHER" id="PTHR24193">
    <property type="entry name" value="ANKYRIN REPEAT PROTEIN"/>
    <property type="match status" value="1"/>
</dbReference>
<dbReference type="GO" id="GO:0000976">
    <property type="term" value="F:transcription cis-regulatory region binding"/>
    <property type="evidence" value="ECO:0007669"/>
    <property type="project" value="TreeGrafter"/>
</dbReference>
<dbReference type="SUPFAM" id="SSF48403">
    <property type="entry name" value="Ankyrin repeat"/>
    <property type="match status" value="1"/>
</dbReference>
<dbReference type="STRING" id="673862.BABL1_gene_598"/>
<organism evidence="4 5">
    <name type="scientific">Candidatus Babela massiliensis</name>
    <dbReference type="NCBI Taxonomy" id="673862"/>
    <lineage>
        <taxon>Bacteria</taxon>
        <taxon>Candidatus Babelota</taxon>
        <taxon>Candidatus Babeliae</taxon>
        <taxon>Candidatus Babeliales</taxon>
        <taxon>Candidatus Babeliaceae</taxon>
        <taxon>Candidatus Babela</taxon>
    </lineage>
</organism>